<accession>A0A2U2J8P3</accession>
<feature type="signal peptide" evidence="1">
    <location>
        <begin position="1"/>
        <end position="18"/>
    </location>
</feature>
<proteinExistence type="predicted"/>
<comment type="caution">
    <text evidence="3">The sequence shown here is derived from an EMBL/GenBank/DDBJ whole genome shotgun (WGS) entry which is preliminary data.</text>
</comment>
<gene>
    <name evidence="3" type="ORF">DIS07_12275</name>
</gene>
<keyword evidence="1" id="KW-0732">Signal</keyword>
<dbReference type="InterPro" id="IPR038765">
    <property type="entry name" value="Papain-like_cys_pep_sf"/>
</dbReference>
<protein>
    <recommendedName>
        <fullName evidence="2">Transglutaminase-like domain-containing protein</fullName>
    </recommendedName>
</protein>
<dbReference type="InterPro" id="IPR002931">
    <property type="entry name" value="Transglutaminase-like"/>
</dbReference>
<reference evidence="3 4" key="1">
    <citation type="submission" date="2018-05" db="EMBL/GenBank/DDBJ databases">
        <title>Polaribacter aquimarinus sp. nov., isolated from sediment in a sediment of sea.</title>
        <authorList>
            <person name="Lu D."/>
        </authorList>
    </citation>
    <scope>NUCLEOTIDE SEQUENCE [LARGE SCALE GENOMIC DNA]</scope>
    <source>
        <strain evidence="3 4">ZY113</strain>
    </source>
</reference>
<evidence type="ECO:0000256" key="1">
    <source>
        <dbReference type="SAM" id="SignalP"/>
    </source>
</evidence>
<dbReference type="AlphaFoldDB" id="A0A2U2J8P3"/>
<dbReference type="Gene3D" id="2.60.40.3140">
    <property type="match status" value="1"/>
</dbReference>
<dbReference type="EMBL" id="QFFG01000005">
    <property type="protein sequence ID" value="PWG04710.1"/>
    <property type="molecule type" value="Genomic_DNA"/>
</dbReference>
<evidence type="ECO:0000259" key="2">
    <source>
        <dbReference type="Pfam" id="PF01841"/>
    </source>
</evidence>
<dbReference type="RefSeq" id="WP_109405550.1">
    <property type="nucleotide sequence ID" value="NZ_QFFG01000005.1"/>
</dbReference>
<dbReference type="OrthoDB" id="98874at2"/>
<feature type="domain" description="Transglutaminase-like" evidence="2">
    <location>
        <begin position="318"/>
        <end position="422"/>
    </location>
</feature>
<dbReference type="SUPFAM" id="SSF54001">
    <property type="entry name" value="Cysteine proteinases"/>
    <property type="match status" value="1"/>
</dbReference>
<name>A0A2U2J8P3_9FLAO</name>
<keyword evidence="4" id="KW-1185">Reference proteome</keyword>
<evidence type="ECO:0000313" key="4">
    <source>
        <dbReference type="Proteomes" id="UP000245670"/>
    </source>
</evidence>
<dbReference type="Proteomes" id="UP000245670">
    <property type="component" value="Unassembled WGS sequence"/>
</dbReference>
<evidence type="ECO:0000313" key="3">
    <source>
        <dbReference type="EMBL" id="PWG04710.1"/>
    </source>
</evidence>
<sequence length="668" mass="77500">MKKILVITLLLSQISLIAQDYKFGKVSKEELKEKFYPLDSTADAAYLYKKEYVMFQYDGTLGWTVVKSVHERIKLYTLKDIEFATEKVSLYQNRGNKETLVGLKATTYNLEGSKIVKTKLKSKDVFKESLTESYILEKFTMPNLKKGSIIEWKYKKVSPFYYYIDDIEFQSTIPIKNLEVKVRIPEYFFFKNHYKGHLGKYFKKGKVGRSIKYSYREQSNKRRLKTTSYTETVDLNENTFEIREKDIQPLDDKEPFVYNINQYQAGAKFELSYVKFPNSPIKYYSTSWGKVSKQIFKSSLFGREIIKNKYYNNDLQNLLKSTNSDLEKVALIFNFVKFRMKWNGKYGKYTDKGVVKAYKEKVGNVADINLILISMLRSAGLNSNPVLVSSKGNGIPLFPTLDGFDYVISMVEFPSGGYVLLDATEPYSPPNILPARALNWNGRKVTKEGISSWVRLDAPSHALEENNLIVKVSEDLMLHGMIRTKYSNLNALNYRKRYNHVKDDNVLSKIEEDYNIEVDNFKVENKVNLGKPIVRSIKFSSENFVEGINGKLYIEPLLFLTQYNNPFKLKSRNFPVDFATPWKDRNIVSIQIPKGYKVEKLPESIFISLPNNLAAFKYDIIQKGSKINTVSTLQFNKAKIIPENYNNLKEFYSQLVKKQSEKIVLVKM</sequence>
<dbReference type="Gene3D" id="3.10.620.30">
    <property type="match status" value="1"/>
</dbReference>
<dbReference type="Pfam" id="PF01841">
    <property type="entry name" value="Transglut_core"/>
    <property type="match status" value="1"/>
</dbReference>
<feature type="chain" id="PRO_5015744270" description="Transglutaminase-like domain-containing protein" evidence="1">
    <location>
        <begin position="19"/>
        <end position="668"/>
    </location>
</feature>
<organism evidence="3 4">
    <name type="scientific">Polaribacter aquimarinus</name>
    <dbReference type="NCBI Taxonomy" id="2100726"/>
    <lineage>
        <taxon>Bacteria</taxon>
        <taxon>Pseudomonadati</taxon>
        <taxon>Bacteroidota</taxon>
        <taxon>Flavobacteriia</taxon>
        <taxon>Flavobacteriales</taxon>
        <taxon>Flavobacteriaceae</taxon>
    </lineage>
</organism>
<dbReference type="Gene3D" id="2.60.120.1130">
    <property type="match status" value="1"/>
</dbReference>